<gene>
    <name evidence="1" type="ORF">PODLI_1B035137</name>
</gene>
<evidence type="ECO:0000313" key="1">
    <source>
        <dbReference type="EMBL" id="CAI5763904.1"/>
    </source>
</evidence>
<name>A0AA35JRU3_9SAUR</name>
<evidence type="ECO:0000313" key="2">
    <source>
        <dbReference type="Proteomes" id="UP001178461"/>
    </source>
</evidence>
<dbReference type="AlphaFoldDB" id="A0AA35JRU3"/>
<sequence>MADVLLETTVMEVEPALERKSEPRAGLALRGKERRPPRSSLCLNGSHLWELDGLY</sequence>
<dbReference type="EMBL" id="OX395126">
    <property type="protein sequence ID" value="CAI5763904.1"/>
    <property type="molecule type" value="Genomic_DNA"/>
</dbReference>
<keyword evidence="2" id="KW-1185">Reference proteome</keyword>
<accession>A0AA35JRU3</accession>
<organism evidence="1 2">
    <name type="scientific">Podarcis lilfordi</name>
    <name type="common">Lilford's wall lizard</name>
    <dbReference type="NCBI Taxonomy" id="74358"/>
    <lineage>
        <taxon>Eukaryota</taxon>
        <taxon>Metazoa</taxon>
        <taxon>Chordata</taxon>
        <taxon>Craniata</taxon>
        <taxon>Vertebrata</taxon>
        <taxon>Euteleostomi</taxon>
        <taxon>Lepidosauria</taxon>
        <taxon>Squamata</taxon>
        <taxon>Bifurcata</taxon>
        <taxon>Unidentata</taxon>
        <taxon>Episquamata</taxon>
        <taxon>Laterata</taxon>
        <taxon>Lacertibaenia</taxon>
        <taxon>Lacertidae</taxon>
        <taxon>Podarcis</taxon>
    </lineage>
</organism>
<dbReference type="Proteomes" id="UP001178461">
    <property type="component" value="Chromosome 1"/>
</dbReference>
<protein>
    <submittedName>
        <fullName evidence="1">Uncharacterized protein</fullName>
    </submittedName>
</protein>
<reference evidence="1" key="1">
    <citation type="submission" date="2022-12" db="EMBL/GenBank/DDBJ databases">
        <authorList>
            <person name="Alioto T."/>
            <person name="Alioto T."/>
            <person name="Gomez Garrido J."/>
        </authorList>
    </citation>
    <scope>NUCLEOTIDE SEQUENCE</scope>
</reference>
<proteinExistence type="predicted"/>